<organism evidence="1 2">
    <name type="scientific">Mycena alexandri</name>
    <dbReference type="NCBI Taxonomy" id="1745969"/>
    <lineage>
        <taxon>Eukaryota</taxon>
        <taxon>Fungi</taxon>
        <taxon>Dikarya</taxon>
        <taxon>Basidiomycota</taxon>
        <taxon>Agaricomycotina</taxon>
        <taxon>Agaricomycetes</taxon>
        <taxon>Agaricomycetidae</taxon>
        <taxon>Agaricales</taxon>
        <taxon>Marasmiineae</taxon>
        <taxon>Mycenaceae</taxon>
        <taxon>Mycena</taxon>
    </lineage>
</organism>
<dbReference type="Proteomes" id="UP001218188">
    <property type="component" value="Unassembled WGS sequence"/>
</dbReference>
<name>A0AAD6RZL6_9AGAR</name>
<accession>A0AAD6RZL6</accession>
<gene>
    <name evidence="1" type="ORF">C8F04DRAFT_891655</name>
</gene>
<proteinExistence type="predicted"/>
<sequence length="162" mass="18623">AFIDSANLLREGKSSWASDLIIILRRLPEPIEVGPDNLLLMDSVNAIEKRIVQIVDTDLQRDINHLVKTHLLRNRLEMGKDRSLALAPRRLRHYLTVVAAPAHCNALTGILLSDHLLSIERLRYSTRYRDPVPRNFRLCRLCWGSVKDEVHALFDCTTEQHL</sequence>
<evidence type="ECO:0000313" key="1">
    <source>
        <dbReference type="EMBL" id="KAJ7017778.1"/>
    </source>
</evidence>
<reference evidence="1" key="1">
    <citation type="submission" date="2023-03" db="EMBL/GenBank/DDBJ databases">
        <title>Massive genome expansion in bonnet fungi (Mycena s.s.) driven by repeated elements and novel gene families across ecological guilds.</title>
        <authorList>
            <consortium name="Lawrence Berkeley National Laboratory"/>
            <person name="Harder C.B."/>
            <person name="Miyauchi S."/>
            <person name="Viragh M."/>
            <person name="Kuo A."/>
            <person name="Thoen E."/>
            <person name="Andreopoulos B."/>
            <person name="Lu D."/>
            <person name="Skrede I."/>
            <person name="Drula E."/>
            <person name="Henrissat B."/>
            <person name="Morin E."/>
            <person name="Kohler A."/>
            <person name="Barry K."/>
            <person name="LaButti K."/>
            <person name="Morin E."/>
            <person name="Salamov A."/>
            <person name="Lipzen A."/>
            <person name="Mereny Z."/>
            <person name="Hegedus B."/>
            <person name="Baldrian P."/>
            <person name="Stursova M."/>
            <person name="Weitz H."/>
            <person name="Taylor A."/>
            <person name="Grigoriev I.V."/>
            <person name="Nagy L.G."/>
            <person name="Martin F."/>
            <person name="Kauserud H."/>
        </authorList>
    </citation>
    <scope>NUCLEOTIDE SEQUENCE</scope>
    <source>
        <strain evidence="1">CBHHK200</strain>
    </source>
</reference>
<feature type="non-terminal residue" evidence="1">
    <location>
        <position position="1"/>
    </location>
</feature>
<protein>
    <submittedName>
        <fullName evidence="1">Uncharacterized protein</fullName>
    </submittedName>
</protein>
<dbReference type="AlphaFoldDB" id="A0AAD6RZL6"/>
<dbReference type="EMBL" id="JARJCM010000378">
    <property type="protein sequence ID" value="KAJ7017778.1"/>
    <property type="molecule type" value="Genomic_DNA"/>
</dbReference>
<evidence type="ECO:0000313" key="2">
    <source>
        <dbReference type="Proteomes" id="UP001218188"/>
    </source>
</evidence>
<keyword evidence="2" id="KW-1185">Reference proteome</keyword>
<comment type="caution">
    <text evidence="1">The sequence shown here is derived from an EMBL/GenBank/DDBJ whole genome shotgun (WGS) entry which is preliminary data.</text>
</comment>
<feature type="non-terminal residue" evidence="1">
    <location>
        <position position="162"/>
    </location>
</feature>